<name>A0A5C6CV07_9BACT</name>
<feature type="domain" description="Cysteinyl-tRNA synthetase class Ia DALR" evidence="14">
    <location>
        <begin position="399"/>
        <end position="481"/>
    </location>
</feature>
<dbReference type="Pfam" id="PF23493">
    <property type="entry name" value="CysS_C"/>
    <property type="match status" value="1"/>
</dbReference>
<dbReference type="SUPFAM" id="SSF52374">
    <property type="entry name" value="Nucleotidylyl transferase"/>
    <property type="match status" value="1"/>
</dbReference>
<keyword evidence="6 12" id="KW-0479">Metal-binding</keyword>
<keyword evidence="4 12" id="KW-0963">Cytoplasm</keyword>
<keyword evidence="16" id="KW-1185">Reference proteome</keyword>
<protein>
    <recommendedName>
        <fullName evidence="12">Cysteine--tRNA ligase</fullName>
        <ecNumber evidence="12">6.1.1.16</ecNumber>
    </recommendedName>
    <alternativeName>
        <fullName evidence="12">Cysteinyl-tRNA synthetase</fullName>
        <shortName evidence="12">CysRS</shortName>
    </alternativeName>
</protein>
<dbReference type="InterPro" id="IPR024909">
    <property type="entry name" value="Cys-tRNA/MSH_ligase"/>
</dbReference>
<evidence type="ECO:0000256" key="1">
    <source>
        <dbReference type="ARBA" id="ARBA00004496"/>
    </source>
</evidence>
<dbReference type="OrthoDB" id="9815130at2"/>
<evidence type="ECO:0000256" key="2">
    <source>
        <dbReference type="ARBA" id="ARBA00005594"/>
    </source>
</evidence>
<sequence>MSTATASTSVTGTSETKPPIKIYNTLSKTKEIFQPIAPPKVGIYLCGPTVYAESHIGHMVGPVIFDTVKRYLRYSGYDVTWVVNITDVDDKLIAKSRERGIPMSQIAVEMTADYLSNLRELGVNQIDYLPRATDHMPQIISFIEALIAKGHAYEVDGDVFFDVMKDPNYGQLSNRSVDAQQGEGGEAAAKKKSSGDFALWKNAKGQSIAWDSPWGKGRPGWHIECSAMSHEILGDTFDIHGGGLDLMFPHHENERAQSGCCHDAPMVKYWMHNGLMRAGEKGKVGGKSDREESNEEAAAGKISRSKGAGGLSDLIRRHTGERIRFFLLRTHYRSTIVYGEEGLQEAGTSLEAFYRFFDRFAEISGKSVYDLQPAASRTEGEFDPGKDALLVEMHGVRQKFLAAMDDDFNTGAAISVLFDTLRLMNRFMDENKLDASSDKASAAVASLVAAATIIRELTAVLGIFVKAPPKSSGDDGDAALLDSVVHLLINLRKEARERKDYATGDAIRDRLSELGVALLDKKEGTSWERSS</sequence>
<evidence type="ECO:0000313" key="16">
    <source>
        <dbReference type="Proteomes" id="UP000316304"/>
    </source>
</evidence>
<organism evidence="15 16">
    <name type="scientific">Novipirellula galeiformis</name>
    <dbReference type="NCBI Taxonomy" id="2528004"/>
    <lineage>
        <taxon>Bacteria</taxon>
        <taxon>Pseudomonadati</taxon>
        <taxon>Planctomycetota</taxon>
        <taxon>Planctomycetia</taxon>
        <taxon>Pirellulales</taxon>
        <taxon>Pirellulaceae</taxon>
        <taxon>Novipirellula</taxon>
    </lineage>
</organism>
<dbReference type="InterPro" id="IPR015803">
    <property type="entry name" value="Cys-tRNA-ligase"/>
</dbReference>
<evidence type="ECO:0000256" key="4">
    <source>
        <dbReference type="ARBA" id="ARBA00022490"/>
    </source>
</evidence>
<dbReference type="Pfam" id="PF01406">
    <property type="entry name" value="tRNA-synt_1e"/>
    <property type="match status" value="1"/>
</dbReference>
<dbReference type="GO" id="GO:0005829">
    <property type="term" value="C:cytosol"/>
    <property type="evidence" value="ECO:0007669"/>
    <property type="project" value="TreeGrafter"/>
</dbReference>
<dbReference type="PANTHER" id="PTHR10890:SF3">
    <property type="entry name" value="CYSTEINE--TRNA LIGASE, CYTOPLASMIC"/>
    <property type="match status" value="1"/>
</dbReference>
<dbReference type="GO" id="GO:0004817">
    <property type="term" value="F:cysteine-tRNA ligase activity"/>
    <property type="evidence" value="ECO:0007669"/>
    <property type="project" value="UniProtKB-UniRule"/>
</dbReference>
<evidence type="ECO:0000256" key="13">
    <source>
        <dbReference type="SAM" id="MobiDB-lite"/>
    </source>
</evidence>
<dbReference type="AlphaFoldDB" id="A0A5C6CV07"/>
<gene>
    <name evidence="12 15" type="primary">cysS</name>
    <name evidence="15" type="ORF">Pla52o_06910</name>
</gene>
<dbReference type="NCBIfam" id="TIGR00435">
    <property type="entry name" value="cysS"/>
    <property type="match status" value="1"/>
</dbReference>
<feature type="binding site" evidence="12">
    <location>
        <position position="254"/>
    </location>
    <ligand>
        <name>Zn(2+)</name>
        <dbReference type="ChEBI" id="CHEBI:29105"/>
    </ligand>
</feature>
<feature type="binding site" evidence="12">
    <location>
        <position position="225"/>
    </location>
    <ligand>
        <name>Zn(2+)</name>
        <dbReference type="ChEBI" id="CHEBI:29105"/>
    </ligand>
</feature>
<dbReference type="GO" id="GO:0008270">
    <property type="term" value="F:zinc ion binding"/>
    <property type="evidence" value="ECO:0007669"/>
    <property type="project" value="UniProtKB-UniRule"/>
</dbReference>
<dbReference type="EMBL" id="SJPT01000001">
    <property type="protein sequence ID" value="TWU26836.1"/>
    <property type="molecule type" value="Genomic_DNA"/>
</dbReference>
<keyword evidence="11 12" id="KW-0030">Aminoacyl-tRNA synthetase</keyword>
<dbReference type="Gene3D" id="3.40.50.620">
    <property type="entry name" value="HUPs"/>
    <property type="match status" value="1"/>
</dbReference>
<comment type="subunit">
    <text evidence="3 12">Monomer.</text>
</comment>
<dbReference type="InterPro" id="IPR015273">
    <property type="entry name" value="Cys-tRNA-synt_Ia_DALR"/>
</dbReference>
<comment type="cofactor">
    <cofactor evidence="12">
        <name>Zn(2+)</name>
        <dbReference type="ChEBI" id="CHEBI:29105"/>
    </cofactor>
    <text evidence="12">Binds 1 zinc ion per subunit.</text>
</comment>
<dbReference type="InterPro" id="IPR056411">
    <property type="entry name" value="CysS_C"/>
</dbReference>
<dbReference type="SUPFAM" id="SSF47323">
    <property type="entry name" value="Anticodon-binding domain of a subclass of class I aminoacyl-tRNA synthetases"/>
    <property type="match status" value="1"/>
</dbReference>
<dbReference type="PRINTS" id="PR00983">
    <property type="entry name" value="TRNASYNTHCYS"/>
</dbReference>
<feature type="short sequence motif" description="'HIGH' region" evidence="12">
    <location>
        <begin position="48"/>
        <end position="58"/>
    </location>
</feature>
<dbReference type="EC" id="6.1.1.16" evidence="12"/>
<dbReference type="InterPro" id="IPR014729">
    <property type="entry name" value="Rossmann-like_a/b/a_fold"/>
</dbReference>
<comment type="catalytic activity">
    <reaction evidence="12">
        <text>tRNA(Cys) + L-cysteine + ATP = L-cysteinyl-tRNA(Cys) + AMP + diphosphate</text>
        <dbReference type="Rhea" id="RHEA:17773"/>
        <dbReference type="Rhea" id="RHEA-COMP:9661"/>
        <dbReference type="Rhea" id="RHEA-COMP:9679"/>
        <dbReference type="ChEBI" id="CHEBI:30616"/>
        <dbReference type="ChEBI" id="CHEBI:33019"/>
        <dbReference type="ChEBI" id="CHEBI:35235"/>
        <dbReference type="ChEBI" id="CHEBI:78442"/>
        <dbReference type="ChEBI" id="CHEBI:78517"/>
        <dbReference type="ChEBI" id="CHEBI:456215"/>
        <dbReference type="EC" id="6.1.1.16"/>
    </reaction>
</comment>
<comment type="caution">
    <text evidence="15">The sequence shown here is derived from an EMBL/GenBank/DDBJ whole genome shotgun (WGS) entry which is preliminary data.</text>
</comment>
<evidence type="ECO:0000256" key="9">
    <source>
        <dbReference type="ARBA" id="ARBA00022840"/>
    </source>
</evidence>
<evidence type="ECO:0000256" key="8">
    <source>
        <dbReference type="ARBA" id="ARBA00022833"/>
    </source>
</evidence>
<dbReference type="GO" id="GO:0005524">
    <property type="term" value="F:ATP binding"/>
    <property type="evidence" value="ECO:0007669"/>
    <property type="project" value="UniProtKB-UniRule"/>
</dbReference>
<comment type="subcellular location">
    <subcellularLocation>
        <location evidence="1 12">Cytoplasm</location>
    </subcellularLocation>
</comment>
<dbReference type="InterPro" id="IPR009080">
    <property type="entry name" value="tRNAsynth_Ia_anticodon-bd"/>
</dbReference>
<keyword evidence="5 12" id="KW-0436">Ligase</keyword>
<reference evidence="15 16" key="1">
    <citation type="submission" date="2019-02" db="EMBL/GenBank/DDBJ databases">
        <title>Deep-cultivation of Planctomycetes and their phenomic and genomic characterization uncovers novel biology.</title>
        <authorList>
            <person name="Wiegand S."/>
            <person name="Jogler M."/>
            <person name="Boedeker C."/>
            <person name="Pinto D."/>
            <person name="Vollmers J."/>
            <person name="Rivas-Marin E."/>
            <person name="Kohn T."/>
            <person name="Peeters S.H."/>
            <person name="Heuer A."/>
            <person name="Rast P."/>
            <person name="Oberbeckmann S."/>
            <person name="Bunk B."/>
            <person name="Jeske O."/>
            <person name="Meyerdierks A."/>
            <person name="Storesund J.E."/>
            <person name="Kallscheuer N."/>
            <person name="Luecker S."/>
            <person name="Lage O.M."/>
            <person name="Pohl T."/>
            <person name="Merkel B.J."/>
            <person name="Hornburger P."/>
            <person name="Mueller R.-W."/>
            <person name="Bruemmer F."/>
            <person name="Labrenz M."/>
            <person name="Spormann A.M."/>
            <person name="Op Den Camp H."/>
            <person name="Overmann J."/>
            <person name="Amann R."/>
            <person name="Jetten M.S.M."/>
            <person name="Mascher T."/>
            <person name="Medema M.H."/>
            <person name="Devos D.P."/>
            <person name="Kaster A.-K."/>
            <person name="Ovreas L."/>
            <person name="Rohde M."/>
            <person name="Galperin M.Y."/>
            <person name="Jogler C."/>
        </authorList>
    </citation>
    <scope>NUCLEOTIDE SEQUENCE [LARGE SCALE GENOMIC DNA]</scope>
    <source>
        <strain evidence="15 16">Pla52o</strain>
    </source>
</reference>
<evidence type="ECO:0000256" key="12">
    <source>
        <dbReference type="HAMAP-Rule" id="MF_00041"/>
    </source>
</evidence>
<accession>A0A5C6CV07</accession>
<evidence type="ECO:0000259" key="14">
    <source>
        <dbReference type="SMART" id="SM00840"/>
    </source>
</evidence>
<keyword evidence="8 12" id="KW-0862">Zinc</keyword>
<keyword evidence="7 12" id="KW-0547">Nucleotide-binding</keyword>
<comment type="similarity">
    <text evidence="2 12">Belongs to the class-I aminoacyl-tRNA synthetase family.</text>
</comment>
<evidence type="ECO:0000256" key="6">
    <source>
        <dbReference type="ARBA" id="ARBA00022723"/>
    </source>
</evidence>
<feature type="binding site" evidence="12">
    <location>
        <position position="250"/>
    </location>
    <ligand>
        <name>Zn(2+)</name>
        <dbReference type="ChEBI" id="CHEBI:29105"/>
    </ligand>
</feature>
<evidence type="ECO:0000313" key="15">
    <source>
        <dbReference type="EMBL" id="TWU26836.1"/>
    </source>
</evidence>
<dbReference type="Pfam" id="PF09190">
    <property type="entry name" value="DALR_2"/>
    <property type="match status" value="1"/>
</dbReference>
<proteinExistence type="inferred from homology"/>
<evidence type="ECO:0000256" key="10">
    <source>
        <dbReference type="ARBA" id="ARBA00022917"/>
    </source>
</evidence>
<dbReference type="GO" id="GO:0006423">
    <property type="term" value="P:cysteinyl-tRNA aminoacylation"/>
    <property type="evidence" value="ECO:0007669"/>
    <property type="project" value="UniProtKB-UniRule"/>
</dbReference>
<dbReference type="SMART" id="SM00840">
    <property type="entry name" value="DALR_2"/>
    <property type="match status" value="1"/>
</dbReference>
<keyword evidence="10 12" id="KW-0648">Protein biosynthesis</keyword>
<keyword evidence="9 12" id="KW-0067">ATP-binding</keyword>
<dbReference type="CDD" id="cd00672">
    <property type="entry name" value="CysRS_core"/>
    <property type="match status" value="1"/>
</dbReference>
<dbReference type="InterPro" id="IPR032678">
    <property type="entry name" value="tRNA-synt_1_cat_dom"/>
</dbReference>
<feature type="region of interest" description="Disordered" evidence="13">
    <location>
        <begin position="280"/>
        <end position="305"/>
    </location>
</feature>
<feature type="binding site" evidence="12">
    <location>
        <position position="46"/>
    </location>
    <ligand>
        <name>Zn(2+)</name>
        <dbReference type="ChEBI" id="CHEBI:29105"/>
    </ligand>
</feature>
<dbReference type="HAMAP" id="MF_00041">
    <property type="entry name" value="Cys_tRNA_synth"/>
    <property type="match status" value="1"/>
</dbReference>
<comment type="caution">
    <text evidence="12">Lacks conserved residue(s) required for the propagation of feature annotation.</text>
</comment>
<dbReference type="PANTHER" id="PTHR10890">
    <property type="entry name" value="CYSTEINYL-TRNA SYNTHETASE"/>
    <property type="match status" value="1"/>
</dbReference>
<feature type="compositionally biased region" description="Basic and acidic residues" evidence="13">
    <location>
        <begin position="280"/>
        <end position="291"/>
    </location>
</feature>
<dbReference type="Gene3D" id="1.20.120.1910">
    <property type="entry name" value="Cysteine-tRNA ligase, C-terminal anti-codon recognition domain"/>
    <property type="match status" value="1"/>
</dbReference>
<dbReference type="RefSeq" id="WP_146593113.1">
    <property type="nucleotide sequence ID" value="NZ_SJPT01000001.1"/>
</dbReference>
<dbReference type="Proteomes" id="UP000316304">
    <property type="component" value="Unassembled WGS sequence"/>
</dbReference>
<evidence type="ECO:0000256" key="7">
    <source>
        <dbReference type="ARBA" id="ARBA00022741"/>
    </source>
</evidence>
<evidence type="ECO:0000256" key="3">
    <source>
        <dbReference type="ARBA" id="ARBA00011245"/>
    </source>
</evidence>
<evidence type="ECO:0000256" key="11">
    <source>
        <dbReference type="ARBA" id="ARBA00023146"/>
    </source>
</evidence>
<evidence type="ECO:0000256" key="5">
    <source>
        <dbReference type="ARBA" id="ARBA00022598"/>
    </source>
</evidence>